<dbReference type="AlphaFoldDB" id="A0A1Y2FC00"/>
<keyword evidence="10 11" id="KW-0539">Nucleus</keyword>
<dbReference type="GO" id="GO:0031965">
    <property type="term" value="C:nuclear membrane"/>
    <property type="evidence" value="ECO:0007669"/>
    <property type="project" value="UniProtKB-SubCell"/>
</dbReference>
<feature type="chain" id="PRO_5012260126" evidence="12">
    <location>
        <begin position="22"/>
        <end position="556"/>
    </location>
</feature>
<evidence type="ECO:0000256" key="11">
    <source>
        <dbReference type="RuleBase" id="RU368082"/>
    </source>
</evidence>
<evidence type="ECO:0000256" key="4">
    <source>
        <dbReference type="ARBA" id="ARBA00022692"/>
    </source>
</evidence>
<dbReference type="OrthoDB" id="5311848at2759"/>
<evidence type="ECO:0000256" key="9">
    <source>
        <dbReference type="ARBA" id="ARBA00023180"/>
    </source>
</evidence>
<keyword evidence="3 11" id="KW-0415">Karyogamy</keyword>
<evidence type="ECO:0000256" key="5">
    <source>
        <dbReference type="ARBA" id="ARBA00022729"/>
    </source>
</evidence>
<evidence type="ECO:0000256" key="1">
    <source>
        <dbReference type="ARBA" id="ARBA00003389"/>
    </source>
</evidence>
<feature type="transmembrane region" description="Helical" evidence="11">
    <location>
        <begin position="419"/>
        <end position="436"/>
    </location>
</feature>
<evidence type="ECO:0000256" key="10">
    <source>
        <dbReference type="ARBA" id="ARBA00023242"/>
    </source>
</evidence>
<keyword evidence="14" id="KW-1185">Reference proteome</keyword>
<keyword evidence="4 11" id="KW-0812">Transmembrane</keyword>
<dbReference type="GeneID" id="63787886"/>
<comment type="function">
    <text evidence="1 11">Required for nuclear membrane fusion during karyogamy.</text>
</comment>
<dbReference type="GO" id="GO:0000742">
    <property type="term" value="P:karyogamy involved in conjugation with cellular fusion"/>
    <property type="evidence" value="ECO:0007669"/>
    <property type="project" value="UniProtKB-UniRule"/>
</dbReference>
<dbReference type="PANTHER" id="PTHR28012">
    <property type="entry name" value="NUCLEAR FUSION PROTEIN KAR5"/>
    <property type="match status" value="1"/>
</dbReference>
<dbReference type="GO" id="GO:0005789">
    <property type="term" value="C:endoplasmic reticulum membrane"/>
    <property type="evidence" value="ECO:0007669"/>
    <property type="project" value="UniProtKB-SubCell"/>
</dbReference>
<dbReference type="EMBL" id="MCFI01000011">
    <property type="protein sequence ID" value="ORY81450.1"/>
    <property type="molecule type" value="Genomic_DNA"/>
</dbReference>
<evidence type="ECO:0000313" key="14">
    <source>
        <dbReference type="Proteomes" id="UP000193685"/>
    </source>
</evidence>
<dbReference type="OMA" id="WHEQSIE"/>
<comment type="subcellular location">
    <subcellularLocation>
        <location evidence="11">Endoplasmic reticulum membrane</location>
    </subcellularLocation>
    <subcellularLocation>
        <location evidence="11">Nucleus membrane</location>
    </subcellularLocation>
</comment>
<dbReference type="Proteomes" id="UP000193685">
    <property type="component" value="Unassembled WGS sequence"/>
</dbReference>
<keyword evidence="6 11" id="KW-0256">Endoplasmic reticulum</keyword>
<keyword evidence="7 11" id="KW-1133">Transmembrane helix</keyword>
<organism evidence="13 14">
    <name type="scientific">Protomyces lactucae-debilis</name>
    <dbReference type="NCBI Taxonomy" id="2754530"/>
    <lineage>
        <taxon>Eukaryota</taxon>
        <taxon>Fungi</taxon>
        <taxon>Dikarya</taxon>
        <taxon>Ascomycota</taxon>
        <taxon>Taphrinomycotina</taxon>
        <taxon>Taphrinomycetes</taxon>
        <taxon>Taphrinales</taxon>
        <taxon>Protomycetaceae</taxon>
        <taxon>Protomyces</taxon>
    </lineage>
</organism>
<proteinExistence type="inferred from homology"/>
<protein>
    <submittedName>
        <fullName evidence="13">Tht1-like nuclear fusion protein-domain-containing protein</fullName>
    </submittedName>
</protein>
<keyword evidence="5 11" id="KW-0732">Signal</keyword>
<evidence type="ECO:0000256" key="8">
    <source>
        <dbReference type="ARBA" id="ARBA00023136"/>
    </source>
</evidence>
<gene>
    <name evidence="13" type="ORF">BCR37DRAFT_393312</name>
</gene>
<feature type="signal peptide" evidence="12">
    <location>
        <begin position="1"/>
        <end position="21"/>
    </location>
</feature>
<dbReference type="GO" id="GO:0048288">
    <property type="term" value="P:nuclear membrane fusion involved in karyogamy"/>
    <property type="evidence" value="ECO:0007669"/>
    <property type="project" value="UniProtKB-UniRule"/>
</dbReference>
<evidence type="ECO:0000256" key="7">
    <source>
        <dbReference type="ARBA" id="ARBA00022989"/>
    </source>
</evidence>
<dbReference type="Pfam" id="PF04163">
    <property type="entry name" value="Tht1"/>
    <property type="match status" value="1"/>
</dbReference>
<accession>A0A1Y2FC00</accession>
<sequence>MLQLKKCSMIILLDLMISCIAVAPRSDIEHISPQATDAKADTAVLFAPIHDMLQSLVMRPSCFRNATLRLIDDCKSIAMELDEAKKAEYAVALTICELNTAGVEGPPACSPPEYQAALCLRSLESRMQWWTSYSGYYRDVTKMCYVARQDDEQFNVLALHRNLTSIVESLMAQLRSEQAQAQQEKSAAAADQQYFQSELRQQWVDLGTDAEIAKASVLAHYNSMQQAAVAILASLDPAVTQILENLNDRANGAVSSLETFELQTMERIAQAFDDLTRISSASALTQVSQIQRALDEALGSAQSVMEVSNDLKSIADMVNAQKSAQELNGLQLKSQAQDLHAFAQLMPQLSQISHLGQALADAEAGMTHFHQTLAANREAAREQHDEAMAFVRTVVQEVSGSLTHVVHEVEQLEERLSKWSMSSTLFPTVIVLAIASLSRWARLAIVFGLLIYLAQFYSAWRGVVNVAWPVLAQADGVFARNVTIDQVYKTAAAGCFLVVVLFIRRWRLSRSSVSRRGGHASKHVLPINSPSVRQWQFVHADQRTFKWHEQSIEEES</sequence>
<evidence type="ECO:0000256" key="2">
    <source>
        <dbReference type="ARBA" id="ARBA00010473"/>
    </source>
</evidence>
<dbReference type="InterPro" id="IPR007292">
    <property type="entry name" value="Nuclear_fusion_Kar5"/>
</dbReference>
<feature type="transmembrane region" description="Helical" evidence="11">
    <location>
        <begin position="487"/>
        <end position="506"/>
    </location>
</feature>
<keyword evidence="8 11" id="KW-0472">Membrane</keyword>
<evidence type="ECO:0000256" key="3">
    <source>
        <dbReference type="ARBA" id="ARBA00022459"/>
    </source>
</evidence>
<evidence type="ECO:0000256" key="12">
    <source>
        <dbReference type="SAM" id="SignalP"/>
    </source>
</evidence>
<reference evidence="13 14" key="1">
    <citation type="submission" date="2016-07" db="EMBL/GenBank/DDBJ databases">
        <title>Pervasive Adenine N6-methylation of Active Genes in Fungi.</title>
        <authorList>
            <consortium name="DOE Joint Genome Institute"/>
            <person name="Mondo S.J."/>
            <person name="Dannebaum R.O."/>
            <person name="Kuo R.C."/>
            <person name="Labutti K."/>
            <person name="Haridas S."/>
            <person name="Kuo A."/>
            <person name="Salamov A."/>
            <person name="Ahrendt S.R."/>
            <person name="Lipzen A."/>
            <person name="Sullivan W."/>
            <person name="Andreopoulos W.B."/>
            <person name="Clum A."/>
            <person name="Lindquist E."/>
            <person name="Daum C."/>
            <person name="Ramamoorthy G.K."/>
            <person name="Gryganskyi A."/>
            <person name="Culley D."/>
            <person name="Magnuson J.K."/>
            <person name="James T.Y."/>
            <person name="O'Malley M.A."/>
            <person name="Stajich J.E."/>
            <person name="Spatafora J.W."/>
            <person name="Visel A."/>
            <person name="Grigoriev I.V."/>
        </authorList>
    </citation>
    <scope>NUCLEOTIDE SEQUENCE [LARGE SCALE GENOMIC DNA]</scope>
    <source>
        <strain evidence="13 14">12-1054</strain>
    </source>
</reference>
<feature type="transmembrane region" description="Helical" evidence="11">
    <location>
        <begin position="443"/>
        <end position="460"/>
    </location>
</feature>
<dbReference type="RefSeq" id="XP_040724826.1">
    <property type="nucleotide sequence ID" value="XM_040871287.1"/>
</dbReference>
<evidence type="ECO:0000256" key="6">
    <source>
        <dbReference type="ARBA" id="ARBA00022824"/>
    </source>
</evidence>
<evidence type="ECO:0000313" key="13">
    <source>
        <dbReference type="EMBL" id="ORY81450.1"/>
    </source>
</evidence>
<name>A0A1Y2FC00_PROLT</name>
<keyword evidence="9" id="KW-0325">Glycoprotein</keyword>
<comment type="similarity">
    <text evidence="2 11">Belongs to the KAR5 family.</text>
</comment>
<dbReference type="PANTHER" id="PTHR28012:SF1">
    <property type="entry name" value="NUCLEAR FUSION PROTEIN KAR5"/>
    <property type="match status" value="1"/>
</dbReference>
<comment type="caution">
    <text evidence="13">The sequence shown here is derived from an EMBL/GenBank/DDBJ whole genome shotgun (WGS) entry which is preliminary data.</text>
</comment>